<organism evidence="1 2">
    <name type="scientific">Kickxella alabastrina</name>
    <dbReference type="NCBI Taxonomy" id="61397"/>
    <lineage>
        <taxon>Eukaryota</taxon>
        <taxon>Fungi</taxon>
        <taxon>Fungi incertae sedis</taxon>
        <taxon>Zoopagomycota</taxon>
        <taxon>Kickxellomycotina</taxon>
        <taxon>Kickxellomycetes</taxon>
        <taxon>Kickxellales</taxon>
        <taxon>Kickxellaceae</taxon>
        <taxon>Kickxella</taxon>
    </lineage>
</organism>
<evidence type="ECO:0000313" key="2">
    <source>
        <dbReference type="Proteomes" id="UP001150581"/>
    </source>
</evidence>
<reference evidence="1" key="1">
    <citation type="submission" date="2022-07" db="EMBL/GenBank/DDBJ databases">
        <title>Phylogenomic reconstructions and comparative analyses of Kickxellomycotina fungi.</title>
        <authorList>
            <person name="Reynolds N.K."/>
            <person name="Stajich J.E."/>
            <person name="Barry K."/>
            <person name="Grigoriev I.V."/>
            <person name="Crous P."/>
            <person name="Smith M.E."/>
        </authorList>
    </citation>
    <scope>NUCLEOTIDE SEQUENCE</scope>
    <source>
        <strain evidence="1">Benny 63K</strain>
    </source>
</reference>
<protein>
    <submittedName>
        <fullName evidence="1">Uncharacterized protein</fullName>
    </submittedName>
</protein>
<gene>
    <name evidence="1" type="ORF">LPJ66_000936</name>
</gene>
<keyword evidence="2" id="KW-1185">Reference proteome</keyword>
<evidence type="ECO:0000313" key="1">
    <source>
        <dbReference type="EMBL" id="KAJ1901222.1"/>
    </source>
</evidence>
<sequence length="415" mass="47364">MSSLDSLPHTVTTRILDYAISNHMDTIGAWKTKLPLLATCKRWRAIGKSLVYKTIYFESKPPGIDRSSSSNDDDEQGLEPGSFDATYDNSRVTSNMNLVKTVNAMCNIKHIAIKMSHSEHVRWLTLVLKREHCTDAGCWNTIELLQLSIDHDNRADTPSEKDIVIELESDEWERELVSLLAATKQLMPVILTLELRGDRTSVTEPFYNRIIEQYSGRVQSVSNMLPANIYNILYKCSDEFYSTLNCMLSGINVLQMATLKIRNMDFILDSGRTNWVNLTHLRFDKLDCRRLFQLLPRTPSLISMTVDNFITKGVMGVVLGDEEGMSESVEPLASNVQNLALVNRTRNDTKDCFIQSIVIILMHMPLVRNFCNTSDTKGTVEAYIDKYKDKYPHFRELVVYDHLPCASHGDKLFFE</sequence>
<dbReference type="Proteomes" id="UP001150581">
    <property type="component" value="Unassembled WGS sequence"/>
</dbReference>
<accession>A0ACC1IUX9</accession>
<comment type="caution">
    <text evidence="1">The sequence shown here is derived from an EMBL/GenBank/DDBJ whole genome shotgun (WGS) entry which is preliminary data.</text>
</comment>
<proteinExistence type="predicted"/>
<dbReference type="EMBL" id="JANBPG010000038">
    <property type="protein sequence ID" value="KAJ1901222.1"/>
    <property type="molecule type" value="Genomic_DNA"/>
</dbReference>
<name>A0ACC1IUX9_9FUNG</name>